<name>A0A6J7EWI7_9ZZZZ</name>
<sequence>MPALETLHGLRVVASPAVLDTALWPDNATVLRLAPDDVFAIGATAEQAAHATAADPDAIIADESGFVGCWLDAGQLETVATHIEWHLPTQRPALAQGYVAGVPAKLWLDTDRALLLCASPYAADLIERLK</sequence>
<gene>
    <name evidence="1" type="ORF">UFOPK3376_02120</name>
</gene>
<reference evidence="1" key="1">
    <citation type="submission" date="2020-05" db="EMBL/GenBank/DDBJ databases">
        <authorList>
            <person name="Chiriac C."/>
            <person name="Salcher M."/>
            <person name="Ghai R."/>
            <person name="Kavagutti S V."/>
        </authorList>
    </citation>
    <scope>NUCLEOTIDE SEQUENCE</scope>
</reference>
<dbReference type="EMBL" id="CAFBLP010000059">
    <property type="protein sequence ID" value="CAB4885455.1"/>
    <property type="molecule type" value="Genomic_DNA"/>
</dbReference>
<evidence type="ECO:0000313" key="1">
    <source>
        <dbReference type="EMBL" id="CAB4885455.1"/>
    </source>
</evidence>
<accession>A0A6J7EWI7</accession>
<organism evidence="1">
    <name type="scientific">freshwater metagenome</name>
    <dbReference type="NCBI Taxonomy" id="449393"/>
    <lineage>
        <taxon>unclassified sequences</taxon>
        <taxon>metagenomes</taxon>
        <taxon>ecological metagenomes</taxon>
    </lineage>
</organism>
<dbReference type="AlphaFoldDB" id="A0A6J7EWI7"/>
<proteinExistence type="predicted"/>
<protein>
    <submittedName>
        <fullName evidence="1">Unannotated protein</fullName>
    </submittedName>
</protein>